<proteinExistence type="predicted"/>
<keyword evidence="2" id="KW-1185">Reference proteome</keyword>
<dbReference type="RefSeq" id="WP_369459203.1">
    <property type="nucleotide sequence ID" value="NZ_JBGBDC010000002.1"/>
</dbReference>
<name>A0ABV4AYQ4_9BURK</name>
<sequence length="118" mass="12994">MPPIKKGEHLRNEDYRRAVASLPCCACGIVGYSQAAHANHGKGAGLKTDDRTCFALCCDRPGVKGCHPKFDQYELYPKAAAALVAEAWGADTRRRLVLMGKWPKDLPKLEEVADVLER</sequence>
<reference evidence="1 2" key="1">
    <citation type="journal article" date="2016" name="Int. J. Syst. Evol. Microbiol.">
        <title>Description of Comamonas sediminis sp. nov., isolated from lagoon sediments.</title>
        <authorList>
            <person name="Subhash Y."/>
            <person name="Bang J.J."/>
            <person name="You T.H."/>
            <person name="Lee S.S."/>
        </authorList>
    </citation>
    <scope>NUCLEOTIDE SEQUENCE [LARGE SCALE GENOMIC DNA]</scope>
    <source>
        <strain evidence="1 2">JCM 31169</strain>
    </source>
</reference>
<dbReference type="EMBL" id="JBGBDC010000002">
    <property type="protein sequence ID" value="MEY2250352.1"/>
    <property type="molecule type" value="Genomic_DNA"/>
</dbReference>
<comment type="caution">
    <text evidence="1">The sequence shown here is derived from an EMBL/GenBank/DDBJ whole genome shotgun (WGS) entry which is preliminary data.</text>
</comment>
<gene>
    <name evidence="1" type="ORF">AB7A72_05010</name>
</gene>
<accession>A0ABV4AYQ4</accession>
<evidence type="ECO:0000313" key="2">
    <source>
        <dbReference type="Proteomes" id="UP001562178"/>
    </source>
</evidence>
<evidence type="ECO:0000313" key="1">
    <source>
        <dbReference type="EMBL" id="MEY2250352.1"/>
    </source>
</evidence>
<dbReference type="Proteomes" id="UP001562178">
    <property type="component" value="Unassembled WGS sequence"/>
</dbReference>
<protein>
    <submittedName>
        <fullName evidence="1">Uncharacterized protein</fullName>
    </submittedName>
</protein>
<organism evidence="1 2">
    <name type="scientific">Comamonas sediminis</name>
    <dbReference type="NCBI Taxonomy" id="1783360"/>
    <lineage>
        <taxon>Bacteria</taxon>
        <taxon>Pseudomonadati</taxon>
        <taxon>Pseudomonadota</taxon>
        <taxon>Betaproteobacteria</taxon>
        <taxon>Burkholderiales</taxon>
        <taxon>Comamonadaceae</taxon>
        <taxon>Comamonas</taxon>
    </lineage>
</organism>